<dbReference type="Pfam" id="PF13424">
    <property type="entry name" value="TPR_12"/>
    <property type="match status" value="1"/>
</dbReference>
<dbReference type="InterPro" id="IPR029787">
    <property type="entry name" value="Nucleotide_cyclase"/>
</dbReference>
<dbReference type="InterPro" id="IPR050469">
    <property type="entry name" value="Diguanylate_Cyclase"/>
</dbReference>
<evidence type="ECO:0000256" key="4">
    <source>
        <dbReference type="SAM" id="Phobius"/>
    </source>
</evidence>
<dbReference type="PANTHER" id="PTHR45138">
    <property type="entry name" value="REGULATORY COMPONENTS OF SENSORY TRANSDUCTION SYSTEM"/>
    <property type="match status" value="1"/>
</dbReference>
<organism evidence="6 7">
    <name type="scientific">Shewanella electrodiphila</name>
    <dbReference type="NCBI Taxonomy" id="934143"/>
    <lineage>
        <taxon>Bacteria</taxon>
        <taxon>Pseudomonadati</taxon>
        <taxon>Pseudomonadota</taxon>
        <taxon>Gammaproteobacteria</taxon>
        <taxon>Alteromonadales</taxon>
        <taxon>Shewanellaceae</taxon>
        <taxon>Shewanella</taxon>
    </lineage>
</organism>
<comment type="caution">
    <text evidence="6">The sequence shown here is derived from an EMBL/GenBank/DDBJ whole genome shotgun (WGS) entry which is preliminary data.</text>
</comment>
<sequence>MLRSLYFRYSYMFDINTNINTNWMILSILIVALALTMIASNIHAKSNETELSSEATIPLSEQINNALSKAKSLISQKDYHAAEVIINQLLTDDFGSQNTSVLVDIYTTAGKLNYKQKKFNNAVVQFEKVIPLITGNDDDSKKQLAAIYHEIAQCYKHLKDIPESIANYQKSLVIQQGREDALAVAIALKNIAMAENKQRNYIRALDHARRSLNILSSISPSTSRYAQVALASGIIYRNIGHYEKSLDYIQQAKHIYEQENDLRHLAEVDNQIGLIYTKLDQLNNAKSFYSQTIALPKDKVKPETRAAAFRELGVIHYYQNDLAKSINMLTTALQLYQSMNSYSKTTRIHFLLGTNYLKQEKAAIATGYFKQSLALAIEYKQAEFQVQSLNYLGKAVLEKDVEKAISFLEQALLLSSEVDDKENILMTYHWLKEAEKIKGNLTKSLLYSEEKYQLSQIIQKEREAFDFTKNQVILASYKLETELDALREDAELSALKLDQQQTQIALMLQSQKITELEIKKKRFSIFLLITTLSVFVILVFYILYRYKNTRAINRELDYLASRDPLTNCYNRRILYQRFNESFEPSKMPIQYSVLLADIDSFKTINDTYGHTSGDKVLQGIAKVLMNNASEADTVARFGGEEFCILLPDSSEKEAEQIAEQMRQGIESSQFESITVTCSFGVASFSVDVECNLTLIERADMALYQSKYQGRNRVTRWESKSMKHD</sequence>
<dbReference type="PROSITE" id="PS50887">
    <property type="entry name" value="GGDEF"/>
    <property type="match status" value="1"/>
</dbReference>
<evidence type="ECO:0000256" key="2">
    <source>
        <dbReference type="ARBA" id="ARBA00034247"/>
    </source>
</evidence>
<keyword evidence="3" id="KW-0802">TPR repeat</keyword>
<feature type="repeat" description="TPR" evidence="3">
    <location>
        <begin position="266"/>
        <end position="299"/>
    </location>
</feature>
<proteinExistence type="predicted"/>
<dbReference type="Proteomes" id="UP001202134">
    <property type="component" value="Unassembled WGS sequence"/>
</dbReference>
<dbReference type="EC" id="2.7.7.65" evidence="1"/>
<gene>
    <name evidence="6" type="ORF">L2737_11025</name>
</gene>
<comment type="catalytic activity">
    <reaction evidence="2">
        <text>2 GTP = 3',3'-c-di-GMP + 2 diphosphate</text>
        <dbReference type="Rhea" id="RHEA:24898"/>
        <dbReference type="ChEBI" id="CHEBI:33019"/>
        <dbReference type="ChEBI" id="CHEBI:37565"/>
        <dbReference type="ChEBI" id="CHEBI:58805"/>
        <dbReference type="EC" id="2.7.7.65"/>
    </reaction>
</comment>
<feature type="domain" description="GGDEF" evidence="5">
    <location>
        <begin position="589"/>
        <end position="718"/>
    </location>
</feature>
<protein>
    <recommendedName>
        <fullName evidence="1">diguanylate cyclase</fullName>
        <ecNumber evidence="1">2.7.7.65</ecNumber>
    </recommendedName>
</protein>
<dbReference type="Pfam" id="PF00990">
    <property type="entry name" value="GGDEF"/>
    <property type="match status" value="1"/>
</dbReference>
<dbReference type="SMART" id="SM00267">
    <property type="entry name" value="GGDEF"/>
    <property type="match status" value="1"/>
</dbReference>
<evidence type="ECO:0000259" key="5">
    <source>
        <dbReference type="PROSITE" id="PS50887"/>
    </source>
</evidence>
<evidence type="ECO:0000256" key="1">
    <source>
        <dbReference type="ARBA" id="ARBA00012528"/>
    </source>
</evidence>
<evidence type="ECO:0000313" key="7">
    <source>
        <dbReference type="Proteomes" id="UP001202134"/>
    </source>
</evidence>
<dbReference type="CDD" id="cd01949">
    <property type="entry name" value="GGDEF"/>
    <property type="match status" value="1"/>
</dbReference>
<dbReference type="PROSITE" id="PS50005">
    <property type="entry name" value="TPR"/>
    <property type="match status" value="1"/>
</dbReference>
<evidence type="ECO:0000313" key="6">
    <source>
        <dbReference type="EMBL" id="MCL1045857.1"/>
    </source>
</evidence>
<dbReference type="InterPro" id="IPR011990">
    <property type="entry name" value="TPR-like_helical_dom_sf"/>
</dbReference>
<keyword evidence="4" id="KW-1133">Transmembrane helix</keyword>
<dbReference type="NCBIfam" id="TIGR00254">
    <property type="entry name" value="GGDEF"/>
    <property type="match status" value="1"/>
</dbReference>
<dbReference type="Gene3D" id="3.30.70.270">
    <property type="match status" value="1"/>
</dbReference>
<dbReference type="SUPFAM" id="SSF55073">
    <property type="entry name" value="Nucleotide cyclase"/>
    <property type="match status" value="1"/>
</dbReference>
<name>A0ABT0KPT1_9GAMM</name>
<dbReference type="EMBL" id="JAKIKU010000005">
    <property type="protein sequence ID" value="MCL1045857.1"/>
    <property type="molecule type" value="Genomic_DNA"/>
</dbReference>
<dbReference type="SUPFAM" id="SSF48452">
    <property type="entry name" value="TPR-like"/>
    <property type="match status" value="2"/>
</dbReference>
<dbReference type="InterPro" id="IPR019734">
    <property type="entry name" value="TPR_rpt"/>
</dbReference>
<dbReference type="InterPro" id="IPR000160">
    <property type="entry name" value="GGDEF_dom"/>
</dbReference>
<feature type="transmembrane region" description="Helical" evidence="4">
    <location>
        <begin position="523"/>
        <end position="544"/>
    </location>
</feature>
<dbReference type="InterPro" id="IPR043128">
    <property type="entry name" value="Rev_trsase/Diguanyl_cyclase"/>
</dbReference>
<dbReference type="PANTHER" id="PTHR45138:SF9">
    <property type="entry name" value="DIGUANYLATE CYCLASE DGCM-RELATED"/>
    <property type="match status" value="1"/>
</dbReference>
<evidence type="ECO:0000256" key="3">
    <source>
        <dbReference type="PROSITE-ProRule" id="PRU00339"/>
    </source>
</evidence>
<reference evidence="6 7" key="1">
    <citation type="submission" date="2022-01" db="EMBL/GenBank/DDBJ databases">
        <title>Whole genome-based taxonomy of the Shewanellaceae.</title>
        <authorList>
            <person name="Martin-Rodriguez A.J."/>
        </authorList>
    </citation>
    <scope>NUCLEOTIDE SEQUENCE [LARGE SCALE GENOMIC DNA]</scope>
    <source>
        <strain evidence="6 7">DSM 24955</strain>
    </source>
</reference>
<dbReference type="Gene3D" id="1.25.40.10">
    <property type="entry name" value="Tetratricopeptide repeat domain"/>
    <property type="match status" value="3"/>
</dbReference>
<accession>A0ABT0KPT1</accession>
<keyword evidence="4" id="KW-0812">Transmembrane</keyword>
<keyword evidence="4" id="KW-0472">Membrane</keyword>
<dbReference type="SMART" id="SM00028">
    <property type="entry name" value="TPR"/>
    <property type="match status" value="8"/>
</dbReference>
<dbReference type="RefSeq" id="WP_248955730.1">
    <property type="nucleotide sequence ID" value="NZ_JAKIKU010000005.1"/>
</dbReference>
<keyword evidence="7" id="KW-1185">Reference proteome</keyword>